<reference evidence="8 9" key="1">
    <citation type="journal article" date="2015" name="Genome Announc.">
        <title>Expanding the biotechnology potential of lactobacilli through comparative genomics of 213 strains and associated genera.</title>
        <authorList>
            <person name="Sun Z."/>
            <person name="Harris H.M."/>
            <person name="McCann A."/>
            <person name="Guo C."/>
            <person name="Argimon S."/>
            <person name="Zhang W."/>
            <person name="Yang X."/>
            <person name="Jeffery I.B."/>
            <person name="Cooney J.C."/>
            <person name="Kagawa T.F."/>
            <person name="Liu W."/>
            <person name="Song Y."/>
            <person name="Salvetti E."/>
            <person name="Wrobel A."/>
            <person name="Rasinkangas P."/>
            <person name="Parkhill J."/>
            <person name="Rea M.C."/>
            <person name="O'Sullivan O."/>
            <person name="Ritari J."/>
            <person name="Douillard F.P."/>
            <person name="Paul Ross R."/>
            <person name="Yang R."/>
            <person name="Briner A.E."/>
            <person name="Felis G.E."/>
            <person name="de Vos W.M."/>
            <person name="Barrangou R."/>
            <person name="Klaenhammer T.R."/>
            <person name="Caufield P.W."/>
            <person name="Cui Y."/>
            <person name="Zhang H."/>
            <person name="O'Toole P.W."/>
        </authorList>
    </citation>
    <scope>NUCLEOTIDE SEQUENCE [LARGE SCALE GENOMIC DNA]</scope>
    <source>
        <strain evidence="8 9">NBRC 103219</strain>
    </source>
</reference>
<keyword evidence="2 4" id="KW-0227">DNA damage</keyword>
<dbReference type="GO" id="GO:0006298">
    <property type="term" value="P:mismatch repair"/>
    <property type="evidence" value="ECO:0007669"/>
    <property type="project" value="UniProtKB-UniRule"/>
</dbReference>
<comment type="similarity">
    <text evidence="1 4">Belongs to the DNA mismatch repair MutL/HexB family.</text>
</comment>
<organism evidence="8 9">
    <name type="scientific">Ligilactobacillus pobuzihii</name>
    <dbReference type="NCBI Taxonomy" id="449659"/>
    <lineage>
        <taxon>Bacteria</taxon>
        <taxon>Bacillati</taxon>
        <taxon>Bacillota</taxon>
        <taxon>Bacilli</taxon>
        <taxon>Lactobacillales</taxon>
        <taxon>Lactobacillaceae</taxon>
        <taxon>Ligilactobacillus</taxon>
    </lineage>
</organism>
<dbReference type="HAMAP" id="MF_00149">
    <property type="entry name" value="DNA_mis_repair"/>
    <property type="match status" value="1"/>
</dbReference>
<feature type="compositionally biased region" description="Polar residues" evidence="5">
    <location>
        <begin position="339"/>
        <end position="348"/>
    </location>
</feature>
<evidence type="ECO:0000313" key="9">
    <source>
        <dbReference type="Proteomes" id="UP000051886"/>
    </source>
</evidence>
<comment type="function">
    <text evidence="4">This protein is involved in the repair of mismatches in DNA. It is required for dam-dependent methyl-directed DNA mismatch repair. May act as a 'molecular matchmaker', a protein that promotes the formation of a stable complex between two or more DNA-binding proteins in an ATP-dependent manner without itself being part of a final effector complex.</text>
</comment>
<evidence type="ECO:0000313" key="8">
    <source>
        <dbReference type="EMBL" id="KRN96278.1"/>
    </source>
</evidence>
<dbReference type="InterPro" id="IPR014762">
    <property type="entry name" value="DNA_mismatch_repair_CS"/>
</dbReference>
<feature type="region of interest" description="Disordered" evidence="5">
    <location>
        <begin position="425"/>
        <end position="457"/>
    </location>
</feature>
<dbReference type="GO" id="GO:0140664">
    <property type="term" value="F:ATP-dependent DNA damage sensor activity"/>
    <property type="evidence" value="ECO:0007669"/>
    <property type="project" value="InterPro"/>
</dbReference>
<dbReference type="InterPro" id="IPR014721">
    <property type="entry name" value="Ribsml_uS5_D2-typ_fold_subgr"/>
</dbReference>
<keyword evidence="3 4" id="KW-0234">DNA repair</keyword>
<dbReference type="GO" id="GO:0016887">
    <property type="term" value="F:ATP hydrolysis activity"/>
    <property type="evidence" value="ECO:0007669"/>
    <property type="project" value="InterPro"/>
</dbReference>
<dbReference type="Gene3D" id="3.30.1540.20">
    <property type="entry name" value="MutL, C-terminal domain, dimerisation subdomain"/>
    <property type="match status" value="1"/>
</dbReference>
<dbReference type="PROSITE" id="PS00058">
    <property type="entry name" value="DNA_MISMATCH_REPAIR_1"/>
    <property type="match status" value="1"/>
</dbReference>
<dbReference type="STRING" id="449659.IV66_GL000772"/>
<feature type="region of interest" description="Disordered" evidence="5">
    <location>
        <begin position="337"/>
        <end position="401"/>
    </location>
</feature>
<dbReference type="InterPro" id="IPR013507">
    <property type="entry name" value="DNA_mismatch_S5_2-like"/>
</dbReference>
<dbReference type="PATRIC" id="fig|449659.4.peg.778"/>
<dbReference type="FunFam" id="3.30.565.10:FF:000003">
    <property type="entry name" value="DNA mismatch repair endonuclease MutL"/>
    <property type="match status" value="1"/>
</dbReference>
<dbReference type="Pfam" id="PF01119">
    <property type="entry name" value="DNA_mis_repair"/>
    <property type="match status" value="1"/>
</dbReference>
<feature type="domain" description="DNA mismatch repair protein S5" evidence="7">
    <location>
        <begin position="208"/>
        <end position="326"/>
    </location>
</feature>
<dbReference type="InterPro" id="IPR042120">
    <property type="entry name" value="MutL_C_dimsub"/>
</dbReference>
<dbReference type="EMBL" id="JQCN01000067">
    <property type="protein sequence ID" value="KRN96278.1"/>
    <property type="molecule type" value="Genomic_DNA"/>
</dbReference>
<feature type="compositionally biased region" description="Basic and acidic residues" evidence="5">
    <location>
        <begin position="364"/>
        <end position="376"/>
    </location>
</feature>
<dbReference type="InterPro" id="IPR042121">
    <property type="entry name" value="MutL_C_regsub"/>
</dbReference>
<keyword evidence="9" id="KW-1185">Reference proteome</keyword>
<dbReference type="RefSeq" id="WP_017867328.1">
    <property type="nucleotide sequence ID" value="NZ_BJYB01000014.1"/>
</dbReference>
<name>A0A0R2L933_9LACO</name>
<dbReference type="NCBIfam" id="TIGR00585">
    <property type="entry name" value="mutl"/>
    <property type="match status" value="1"/>
</dbReference>
<dbReference type="CDD" id="cd00782">
    <property type="entry name" value="MutL_Trans"/>
    <property type="match status" value="1"/>
</dbReference>
<accession>A0A0R2L933</accession>
<evidence type="ECO:0000256" key="3">
    <source>
        <dbReference type="ARBA" id="ARBA00023204"/>
    </source>
</evidence>
<dbReference type="SUPFAM" id="SSF118116">
    <property type="entry name" value="DNA mismatch repair protein MutL"/>
    <property type="match status" value="1"/>
</dbReference>
<dbReference type="Gene3D" id="3.30.230.10">
    <property type="match status" value="1"/>
</dbReference>
<dbReference type="InterPro" id="IPR002099">
    <property type="entry name" value="MutL/Mlh/PMS"/>
</dbReference>
<dbReference type="InterPro" id="IPR037198">
    <property type="entry name" value="MutL_C_sf"/>
</dbReference>
<proteinExistence type="inferred from homology"/>
<dbReference type="OrthoDB" id="9763467at2"/>
<dbReference type="PANTHER" id="PTHR10073:SF12">
    <property type="entry name" value="DNA MISMATCH REPAIR PROTEIN MLH1"/>
    <property type="match status" value="1"/>
</dbReference>
<dbReference type="CDD" id="cd16926">
    <property type="entry name" value="HATPase_MutL-MLH-PMS-like"/>
    <property type="match status" value="1"/>
</dbReference>
<gene>
    <name evidence="4" type="primary">mutL</name>
    <name evidence="8" type="ORF">IV66_GL000772</name>
</gene>
<dbReference type="AlphaFoldDB" id="A0A0R2L933"/>
<dbReference type="Pfam" id="PF13589">
    <property type="entry name" value="HATPase_c_3"/>
    <property type="match status" value="1"/>
</dbReference>
<dbReference type="GO" id="GO:0005524">
    <property type="term" value="F:ATP binding"/>
    <property type="evidence" value="ECO:0007669"/>
    <property type="project" value="InterPro"/>
</dbReference>
<feature type="compositionally biased region" description="Basic and acidic residues" evidence="5">
    <location>
        <begin position="425"/>
        <end position="441"/>
    </location>
</feature>
<dbReference type="SUPFAM" id="SSF54211">
    <property type="entry name" value="Ribosomal protein S5 domain 2-like"/>
    <property type="match status" value="1"/>
</dbReference>
<evidence type="ECO:0000259" key="7">
    <source>
        <dbReference type="SMART" id="SM01340"/>
    </source>
</evidence>
<evidence type="ECO:0000259" key="6">
    <source>
        <dbReference type="SMART" id="SM00853"/>
    </source>
</evidence>
<dbReference type="InterPro" id="IPR014790">
    <property type="entry name" value="MutL_C"/>
</dbReference>
<dbReference type="Pfam" id="PF08676">
    <property type="entry name" value="MutL_C"/>
    <property type="match status" value="1"/>
</dbReference>
<dbReference type="Gene3D" id="3.30.1370.100">
    <property type="entry name" value="MutL, C-terminal domain, regulatory subdomain"/>
    <property type="match status" value="1"/>
</dbReference>
<dbReference type="Proteomes" id="UP000051886">
    <property type="component" value="Unassembled WGS sequence"/>
</dbReference>
<dbReference type="InterPro" id="IPR038973">
    <property type="entry name" value="MutL/Mlh/Pms-like"/>
</dbReference>
<dbReference type="InterPro" id="IPR020568">
    <property type="entry name" value="Ribosomal_Su5_D2-typ_SF"/>
</dbReference>
<dbReference type="PANTHER" id="PTHR10073">
    <property type="entry name" value="DNA MISMATCH REPAIR PROTEIN MLH, PMS, MUTL"/>
    <property type="match status" value="1"/>
</dbReference>
<dbReference type="SUPFAM" id="SSF55874">
    <property type="entry name" value="ATPase domain of HSP90 chaperone/DNA topoisomerase II/histidine kinase"/>
    <property type="match status" value="1"/>
</dbReference>
<evidence type="ECO:0000256" key="4">
    <source>
        <dbReference type="HAMAP-Rule" id="MF_00149"/>
    </source>
</evidence>
<dbReference type="InterPro" id="IPR020667">
    <property type="entry name" value="DNA_mismatch_repair_MutL"/>
</dbReference>
<protein>
    <recommendedName>
        <fullName evidence="4">DNA mismatch repair protein MutL</fullName>
    </recommendedName>
</protein>
<comment type="caution">
    <text evidence="8">The sequence shown here is derived from an EMBL/GenBank/DDBJ whole genome shotgun (WGS) entry which is preliminary data.</text>
</comment>
<dbReference type="Gene3D" id="3.30.565.10">
    <property type="entry name" value="Histidine kinase-like ATPase, C-terminal domain"/>
    <property type="match status" value="1"/>
</dbReference>
<evidence type="ECO:0000256" key="5">
    <source>
        <dbReference type="SAM" id="MobiDB-lite"/>
    </source>
</evidence>
<evidence type="ECO:0000256" key="2">
    <source>
        <dbReference type="ARBA" id="ARBA00022763"/>
    </source>
</evidence>
<dbReference type="SMART" id="SM01340">
    <property type="entry name" value="DNA_mis_repair"/>
    <property type="match status" value="1"/>
</dbReference>
<dbReference type="GO" id="GO:0030983">
    <property type="term" value="F:mismatched DNA binding"/>
    <property type="evidence" value="ECO:0007669"/>
    <property type="project" value="InterPro"/>
</dbReference>
<dbReference type="FunFam" id="3.30.1370.100:FF:000004">
    <property type="entry name" value="DNA mismatch repair endonuclease MutL"/>
    <property type="match status" value="1"/>
</dbReference>
<dbReference type="InterPro" id="IPR036890">
    <property type="entry name" value="HATPase_C_sf"/>
</dbReference>
<evidence type="ECO:0000256" key="1">
    <source>
        <dbReference type="ARBA" id="ARBA00006082"/>
    </source>
</evidence>
<dbReference type="GO" id="GO:0032300">
    <property type="term" value="C:mismatch repair complex"/>
    <property type="evidence" value="ECO:0007669"/>
    <property type="project" value="InterPro"/>
</dbReference>
<dbReference type="SMART" id="SM00853">
    <property type="entry name" value="MutL_C"/>
    <property type="match status" value="1"/>
</dbReference>
<dbReference type="NCBIfam" id="NF000950">
    <property type="entry name" value="PRK00095.1-3"/>
    <property type="match status" value="1"/>
</dbReference>
<sequence length="665" mass="74999">MTEIHQLDSILADQISAGEVVERPASVVKELVENSIDAGSSQIDIVVEDAGLKSIQVIDNGRGIPVDEIEMAFRRHATSKIASRQDLFQIVTLGFRGEALPSIVSVSDVVMETATEGKPGTKVHLKGGKIIDKQISESRRGTKVRVDNLFFNTPARLKYLSSIQTELSAITDIVNRLALSHTDIAFSLLSNGRELLHTAGNGNLKQVISAIYGINVARQMVFFEQENNDFKVQGYISLPKLTRASRNYMSFLLNGRYVKNNHLSKALVQGYGSKLMVGRYPIAVISLRSDPILVDVNVHPTKQEVKISKEQELCDLLSQSVYQRIAQENLIPDALKNMHSGQRQTTKSKQLDFGLNESSPRYDFQQKERPNKKDVLDALMGGKDSANKTDKTDKIDNPVKPDVKPLMISNVNDLDSVAVKNWDAKYQPEKTTEETDTKDASISENSAEISPSIDENQHTEKAEFPPLNYFGQMHGTFLFAESDDGFYIVDQHAAQERVKYEYYREQIGQVSDDQQNLLLPIILSYPVNDALRIQQNKSKLSKVGLYLEDFGQNTFAIHQHPTWFKKGQEESIVKEMIDYILEDNKLSVAKFREKTAIMMSCKRSIKANHHLDEKQARSLLKQLRQCENPYNCPHGRPTLVHFTTADMEHMFKRIQDPHGGHDILE</sequence>
<feature type="compositionally biased region" description="Basic and acidic residues" evidence="5">
    <location>
        <begin position="385"/>
        <end position="401"/>
    </location>
</feature>
<feature type="domain" description="MutL C-terminal dimerisation" evidence="6">
    <location>
        <begin position="469"/>
        <end position="611"/>
    </location>
</feature>